<organism evidence="4 5">
    <name type="scientific">Apiospora arundinis</name>
    <dbReference type="NCBI Taxonomy" id="335852"/>
    <lineage>
        <taxon>Eukaryota</taxon>
        <taxon>Fungi</taxon>
        <taxon>Dikarya</taxon>
        <taxon>Ascomycota</taxon>
        <taxon>Pezizomycotina</taxon>
        <taxon>Sordariomycetes</taxon>
        <taxon>Xylariomycetidae</taxon>
        <taxon>Amphisphaeriales</taxon>
        <taxon>Apiosporaceae</taxon>
        <taxon>Apiospora</taxon>
    </lineage>
</organism>
<feature type="repeat" description="ANK" evidence="3">
    <location>
        <begin position="312"/>
        <end position="344"/>
    </location>
</feature>
<evidence type="ECO:0000313" key="4">
    <source>
        <dbReference type="EMBL" id="KAK8880127.1"/>
    </source>
</evidence>
<feature type="repeat" description="ANK" evidence="3">
    <location>
        <begin position="684"/>
        <end position="716"/>
    </location>
</feature>
<evidence type="ECO:0000313" key="5">
    <source>
        <dbReference type="Proteomes" id="UP001390339"/>
    </source>
</evidence>
<sequence length="1010" mass="114844">MSLLLSFPPELLHQIAYQVDDGRDLKALARVSHRFYVIVTEHIFRPTRSDVHLRWKALMWACASGSPEAVQRLHFASSSITNVDIEIGKPEPLHRMTPSVYLSIPACPVPWPNFHSTPHMHCPGYWAHGTRSCNTRVFKPLHMAAHHGQHQVVEALLQLGADPNGAASNYIDSDWPLTSIRHNKEGSYTPLHVALCRSQEEIAKSLVSSGASIYVYTDRYEMRSGPGPNRLTAFHICAANGLIATARYLIEQGYAEAIDTLDEFGFSPMMYAYRFRQDDFLAFLISRGVSMRVTPTSVGEWRWADNPSFDADSSSILHQACLEGRWSTVAQLINLGADPFETDRQGREPLLLCTIFAAALTGRGYHWDWRRWCSYRLSTRQKLIEVREVISAVKSCGLHRQVQRHSLIDAMSHALTYVMMPFVTFLVDCGFDLSTPVGYRKILLQREKKTWEEPSFPTMHPESRSFDPKSYYIDTGRYSMQLTVLDHTCFHAKENRALAPRELVKFLIGRGCLAPGDIDVHVRALKNLAAGGWYDDYRREEVQHCARLICSHLSATLPGGEDEKPRVPADLVYICFDRCLDVMVEELAKTFDFARTGYSDTELRHLFECFTATKYDDLEFNYTSLCDRQKCLKFLYQIDGNNYILQHDDSFEALCRAYLPHEKCEGALLDFIDRGGKYCFNFSDGRSALFTACDHRRLQLAKKLLDLGADPNQHVTSDEDCKNNEPACLWTKWEYNHEKLAVLRLLLERGANPFRADGENPGLGFPFKTFIEANEQKAYDYVYPELFSHLCQFSINSATEHGDLYDVLEVACAVGRYNCIQEMRATSAKTLIDAVLRDNAAVFLQKLLFNLSPMSGIAGSDSDYDTIRLVDQAIDTMSLLLSLGPAGILMSSWRLQRDQDQDQNEAPNNAFELIESLLTAPVDPHLQATPCTAAIKRQYKLHWCLEKRIKTSKGRDGTPHISILEGPIDWPDSWDIQPESCFYVSVKRWVLDWIYSPWGCDCEPPFEPDS</sequence>
<accession>A0ABR2JP45</accession>
<reference evidence="4 5" key="1">
    <citation type="journal article" date="2024" name="IMA Fungus">
        <title>Apiospora arundinis, a panoply of carbohydrate-active enzymes and secondary metabolites.</title>
        <authorList>
            <person name="Sorensen T."/>
            <person name="Petersen C."/>
            <person name="Muurmann A.T."/>
            <person name="Christiansen J.V."/>
            <person name="Brundto M.L."/>
            <person name="Overgaard C.K."/>
            <person name="Boysen A.T."/>
            <person name="Wollenberg R.D."/>
            <person name="Larsen T.O."/>
            <person name="Sorensen J.L."/>
            <person name="Nielsen K.L."/>
            <person name="Sondergaard T.E."/>
        </authorList>
    </citation>
    <scope>NUCLEOTIDE SEQUENCE [LARGE SCALE GENOMIC DNA]</scope>
    <source>
        <strain evidence="4 5">AAU 773</strain>
    </source>
</reference>
<protein>
    <submittedName>
        <fullName evidence="4">Nacht and ankyrin domain protein</fullName>
    </submittedName>
</protein>
<feature type="repeat" description="ANK" evidence="3">
    <location>
        <begin position="136"/>
        <end position="168"/>
    </location>
</feature>
<keyword evidence="5" id="KW-1185">Reference proteome</keyword>
<dbReference type="SUPFAM" id="SSF48403">
    <property type="entry name" value="Ankyrin repeat"/>
    <property type="match status" value="2"/>
</dbReference>
<dbReference type="Proteomes" id="UP001390339">
    <property type="component" value="Unassembled WGS sequence"/>
</dbReference>
<dbReference type="SMART" id="SM00248">
    <property type="entry name" value="ANK"/>
    <property type="match status" value="10"/>
</dbReference>
<dbReference type="SUPFAM" id="SSF140860">
    <property type="entry name" value="Pseudo ankyrin repeat-like"/>
    <property type="match status" value="1"/>
</dbReference>
<keyword evidence="1" id="KW-0677">Repeat</keyword>
<dbReference type="PROSITE" id="PS50297">
    <property type="entry name" value="ANK_REP_REGION"/>
    <property type="match status" value="3"/>
</dbReference>
<dbReference type="Gene3D" id="1.25.40.20">
    <property type="entry name" value="Ankyrin repeat-containing domain"/>
    <property type="match status" value="3"/>
</dbReference>
<feature type="repeat" description="ANK" evidence="3">
    <location>
        <begin position="186"/>
        <end position="218"/>
    </location>
</feature>
<keyword evidence="2 3" id="KW-0040">ANK repeat</keyword>
<comment type="caution">
    <text evidence="4">The sequence shown here is derived from an EMBL/GenBank/DDBJ whole genome shotgun (WGS) entry which is preliminary data.</text>
</comment>
<dbReference type="EMBL" id="JAPCWZ010000001">
    <property type="protein sequence ID" value="KAK8880127.1"/>
    <property type="molecule type" value="Genomic_DNA"/>
</dbReference>
<evidence type="ECO:0000256" key="3">
    <source>
        <dbReference type="PROSITE-ProRule" id="PRU00023"/>
    </source>
</evidence>
<name>A0ABR2JP45_9PEZI</name>
<dbReference type="PROSITE" id="PS50088">
    <property type="entry name" value="ANK_REPEAT"/>
    <property type="match status" value="4"/>
</dbReference>
<dbReference type="Pfam" id="PF12796">
    <property type="entry name" value="Ank_2"/>
    <property type="match status" value="2"/>
</dbReference>
<dbReference type="InterPro" id="IPR036770">
    <property type="entry name" value="Ankyrin_rpt-contain_sf"/>
</dbReference>
<dbReference type="InterPro" id="IPR002110">
    <property type="entry name" value="Ankyrin_rpt"/>
</dbReference>
<gene>
    <name evidence="4" type="ORF">PGQ11_001421</name>
</gene>
<dbReference type="PANTHER" id="PTHR24198:SF165">
    <property type="entry name" value="ANKYRIN REPEAT-CONTAINING PROTEIN-RELATED"/>
    <property type="match status" value="1"/>
</dbReference>
<dbReference type="PANTHER" id="PTHR24198">
    <property type="entry name" value="ANKYRIN REPEAT AND PROTEIN KINASE DOMAIN-CONTAINING PROTEIN"/>
    <property type="match status" value="1"/>
</dbReference>
<dbReference type="Pfam" id="PF13606">
    <property type="entry name" value="Ank_3"/>
    <property type="match status" value="1"/>
</dbReference>
<proteinExistence type="predicted"/>
<evidence type="ECO:0000256" key="1">
    <source>
        <dbReference type="ARBA" id="ARBA00022737"/>
    </source>
</evidence>
<evidence type="ECO:0000256" key="2">
    <source>
        <dbReference type="ARBA" id="ARBA00023043"/>
    </source>
</evidence>